<keyword evidence="1" id="KW-1133">Transmembrane helix</keyword>
<protein>
    <submittedName>
        <fullName evidence="2">Uncharacterized protein</fullName>
    </submittedName>
</protein>
<keyword evidence="1" id="KW-0472">Membrane</keyword>
<gene>
    <name evidence="2" type="ORF">METZ01_LOCUS147521</name>
</gene>
<reference evidence="2" key="1">
    <citation type="submission" date="2018-05" db="EMBL/GenBank/DDBJ databases">
        <authorList>
            <person name="Lanie J.A."/>
            <person name="Ng W.-L."/>
            <person name="Kazmierczak K.M."/>
            <person name="Andrzejewski T.M."/>
            <person name="Davidsen T.M."/>
            <person name="Wayne K.J."/>
            <person name="Tettelin H."/>
            <person name="Glass J.I."/>
            <person name="Rusch D."/>
            <person name="Podicherti R."/>
            <person name="Tsui H.-C.T."/>
            <person name="Winkler M.E."/>
        </authorList>
    </citation>
    <scope>NUCLEOTIDE SEQUENCE</scope>
</reference>
<sequence length="51" mass="5694">MKRPSTFEFILENIIVICCLMVVVFSLINTAKANVDIDDSIKNPGHVFLAI</sequence>
<dbReference type="EMBL" id="UINC01023294">
    <property type="protein sequence ID" value="SVA94667.1"/>
    <property type="molecule type" value="Genomic_DNA"/>
</dbReference>
<accession>A0A382A0Q9</accession>
<evidence type="ECO:0000256" key="1">
    <source>
        <dbReference type="SAM" id="Phobius"/>
    </source>
</evidence>
<name>A0A382A0Q9_9ZZZZ</name>
<evidence type="ECO:0000313" key="2">
    <source>
        <dbReference type="EMBL" id="SVA94667.1"/>
    </source>
</evidence>
<organism evidence="2">
    <name type="scientific">marine metagenome</name>
    <dbReference type="NCBI Taxonomy" id="408172"/>
    <lineage>
        <taxon>unclassified sequences</taxon>
        <taxon>metagenomes</taxon>
        <taxon>ecological metagenomes</taxon>
    </lineage>
</organism>
<dbReference type="AlphaFoldDB" id="A0A382A0Q9"/>
<keyword evidence="1" id="KW-0812">Transmembrane</keyword>
<feature type="transmembrane region" description="Helical" evidence="1">
    <location>
        <begin position="9"/>
        <end position="28"/>
    </location>
</feature>
<proteinExistence type="predicted"/>